<feature type="domain" description="PPM-type phosphatase" evidence="17">
    <location>
        <begin position="369"/>
        <end position="707"/>
    </location>
</feature>
<keyword evidence="4" id="KW-0597">Phosphoprotein</keyword>
<evidence type="ECO:0000313" key="18">
    <source>
        <dbReference type="EMBL" id="PVD38189.1"/>
    </source>
</evidence>
<keyword evidence="8 16" id="KW-0472">Membrane</keyword>
<keyword evidence="16" id="KW-0812">Transmembrane</keyword>
<dbReference type="AlphaFoldDB" id="A0A2T7PXQ4"/>
<gene>
    <name evidence="18" type="ORF">C0Q70_00800</name>
</gene>
<accession>A0A2T7PXQ4</accession>
<feature type="transmembrane region" description="Helical" evidence="16">
    <location>
        <begin position="12"/>
        <end position="43"/>
    </location>
</feature>
<organism evidence="18 19">
    <name type="scientific">Pomacea canaliculata</name>
    <name type="common">Golden apple snail</name>
    <dbReference type="NCBI Taxonomy" id="400727"/>
    <lineage>
        <taxon>Eukaryota</taxon>
        <taxon>Metazoa</taxon>
        <taxon>Spiralia</taxon>
        <taxon>Lophotrochozoa</taxon>
        <taxon>Mollusca</taxon>
        <taxon>Gastropoda</taxon>
        <taxon>Caenogastropoda</taxon>
        <taxon>Architaenioglossa</taxon>
        <taxon>Ampullarioidea</taxon>
        <taxon>Ampullariidae</taxon>
        <taxon>Pomacea</taxon>
    </lineage>
</organism>
<dbReference type="PROSITE" id="PS00061">
    <property type="entry name" value="ADH_SHORT"/>
    <property type="match status" value="1"/>
</dbReference>
<dbReference type="PANTHER" id="PTHR43313:SF1">
    <property type="entry name" value="3BETA-HYDROXYSTEROID DEHYDROGENASE DHS-16"/>
    <property type="match status" value="1"/>
</dbReference>
<dbReference type="InterPro" id="IPR036291">
    <property type="entry name" value="NAD(P)-bd_dom_sf"/>
</dbReference>
<proteinExistence type="predicted"/>
<evidence type="ECO:0000256" key="7">
    <source>
        <dbReference type="ARBA" id="ARBA00023002"/>
    </source>
</evidence>
<keyword evidence="3" id="KW-0963">Cytoplasm</keyword>
<dbReference type="InterPro" id="IPR036457">
    <property type="entry name" value="PPM-type-like_dom_sf"/>
</dbReference>
<evidence type="ECO:0000256" key="5">
    <source>
        <dbReference type="ARBA" id="ARBA00022824"/>
    </source>
</evidence>
<evidence type="ECO:0000256" key="4">
    <source>
        <dbReference type="ARBA" id="ARBA00022553"/>
    </source>
</evidence>
<evidence type="ECO:0000256" key="12">
    <source>
        <dbReference type="ARBA" id="ARBA00074232"/>
    </source>
</evidence>
<evidence type="ECO:0000256" key="13">
    <source>
        <dbReference type="ARBA" id="ARBA00080486"/>
    </source>
</evidence>
<sequence>MSTALVHSLEAGLLGVALLAVYTALTTPTVVCLLTLTVLYVIYRRERRKAAGTIPLTDKHVLITGCDSGFGLELAQHLYRRGCHVFATVLNPDSPGAKQLRDVSSPKLSVMSLDVSKDDDVRSCLRRVKDVCDNTGLWGLVNNAGINFLGDVELTTMSQYLRVAEREPVRHGPMHQGLPATHQTGQGIERRIVNVTSIKGLLPGPLNAAYNITKYGGETFSDIVRLEMKEFGVKVVLIEPGNFGSATGCINSEGVNFDSMWDAASDDVKQLFKREHLDRVLAETEAAAGTSYPTVEPVLNTIEEALTSGDPEIRYIIDGSNRLMDKYCMLVRAMSNGRLSNGGVGSPPRLEMQGQISWTDDLPVCHLSGVGLSTNQIYREDGNRREEHECEDRNFHFRHAGNCYLYGVFDGHNGSRVADFAAQRMPAELLLGQLQNKTTDAEVLEVLRQAFLAVENVYFESTDALLAEKTTTQDRLPEGIKAYDAYRNFPEVVNKLQQLEKELSGGTTATLVLIYNNKIYVANVGDTRVLLVKTSQESLTMQQLTVDHTLANAQELARLSAVGLDVEKLKTLNKIGNSNCTRCIGDYHVKGGYRDIDYLSCATKEPVIADPYVDGGIPVDENCAFLIIMSDGLYRALADATGTERVNVEIAGMVITEFSQQTTLNGVAQAVVDKVVRIHHDTFMTGTPQQKRLCQKRDDITLMVRQFKYPLSSTHSPTGVLSYHSSGTPFYQPRPPALHIPQNTSSFSSGAGSGGESAGDSPKTPTNYFGAVGNMVANSSGATVSSLFPPSESTVGGRTQTSSSTCTSEDSTQSSGEVGLFQHRSHEPYLDLDEEGRIKPYVDFKEFYFALQNMTEEQQQALMNEMRPRSMYDPIQEEAEPVSMPDH</sequence>
<dbReference type="FunFam" id="3.60.40.10:FF:000014">
    <property type="entry name" value="TGF-beta-activated kinase 1 and MAP3K7-binding protein 1-like"/>
    <property type="match status" value="1"/>
</dbReference>
<dbReference type="PANTHER" id="PTHR43313">
    <property type="entry name" value="SHORT-CHAIN DEHYDROGENASE/REDUCTASE FAMILY 9C"/>
    <property type="match status" value="1"/>
</dbReference>
<dbReference type="GO" id="GO:0007165">
    <property type="term" value="P:signal transduction"/>
    <property type="evidence" value="ECO:0007669"/>
    <property type="project" value="UniProtKB-ARBA"/>
</dbReference>
<dbReference type="GO" id="GO:0008047">
    <property type="term" value="F:enzyme activator activity"/>
    <property type="evidence" value="ECO:0007669"/>
    <property type="project" value="UniProtKB-ARBA"/>
</dbReference>
<evidence type="ECO:0000256" key="14">
    <source>
        <dbReference type="ARBA" id="ARBA00080658"/>
    </source>
</evidence>
<protein>
    <recommendedName>
        <fullName evidence="12">TGF-beta-activated kinase 1 and MAP3K7-binding protein 1</fullName>
    </recommendedName>
    <alternativeName>
        <fullName evidence="13">Mitogen-activated protein kinase kinase kinase 7-interacting protein 1</fullName>
    </alternativeName>
    <alternativeName>
        <fullName evidence="14">TGF-beta-activated kinase 1-binding protein 1</fullName>
    </alternativeName>
</protein>
<evidence type="ECO:0000256" key="10">
    <source>
        <dbReference type="ARBA" id="ARBA00057862"/>
    </source>
</evidence>
<dbReference type="Pfam" id="PF00481">
    <property type="entry name" value="PP2C"/>
    <property type="match status" value="1"/>
</dbReference>
<dbReference type="InterPro" id="IPR020904">
    <property type="entry name" value="Sc_DH/Rdtase_CS"/>
</dbReference>
<dbReference type="Gene3D" id="3.40.50.720">
    <property type="entry name" value="NAD(P)-binding Rossmann-like Domain"/>
    <property type="match status" value="1"/>
</dbReference>
<evidence type="ECO:0000256" key="1">
    <source>
        <dbReference type="ARBA" id="ARBA00004397"/>
    </source>
</evidence>
<dbReference type="GO" id="GO:0005789">
    <property type="term" value="C:endoplasmic reticulum membrane"/>
    <property type="evidence" value="ECO:0007669"/>
    <property type="project" value="UniProtKB-SubCell"/>
</dbReference>
<feature type="compositionally biased region" description="Polar residues" evidence="15">
    <location>
        <begin position="783"/>
        <end position="798"/>
    </location>
</feature>
<keyword evidence="9" id="KW-0325">Glycoprotein</keyword>
<keyword evidence="7" id="KW-0560">Oxidoreductase</keyword>
<dbReference type="OrthoDB" id="10049211at2759"/>
<dbReference type="Gene3D" id="3.60.40.10">
    <property type="entry name" value="PPM-type phosphatase domain"/>
    <property type="match status" value="1"/>
</dbReference>
<feature type="region of interest" description="Disordered" evidence="15">
    <location>
        <begin position="736"/>
        <end position="766"/>
    </location>
</feature>
<dbReference type="SUPFAM" id="SSF51735">
    <property type="entry name" value="NAD(P)-binding Rossmann-fold domains"/>
    <property type="match status" value="1"/>
</dbReference>
<dbReference type="InterPro" id="IPR001932">
    <property type="entry name" value="PPM-type_phosphatase-like_dom"/>
</dbReference>
<keyword evidence="5" id="KW-0256">Endoplasmic reticulum</keyword>
<feature type="region of interest" description="Disordered" evidence="15">
    <location>
        <begin position="783"/>
        <end position="822"/>
    </location>
</feature>
<dbReference type="GO" id="GO:0005829">
    <property type="term" value="C:cytosol"/>
    <property type="evidence" value="ECO:0007669"/>
    <property type="project" value="UniProtKB-SubCell"/>
</dbReference>
<dbReference type="SUPFAM" id="SSF81606">
    <property type="entry name" value="PP2C-like"/>
    <property type="match status" value="1"/>
</dbReference>
<dbReference type="PROSITE" id="PS51746">
    <property type="entry name" value="PPM_2"/>
    <property type="match status" value="1"/>
</dbReference>
<dbReference type="Pfam" id="PF00106">
    <property type="entry name" value="adh_short"/>
    <property type="match status" value="1"/>
</dbReference>
<evidence type="ECO:0000313" key="19">
    <source>
        <dbReference type="Proteomes" id="UP000245119"/>
    </source>
</evidence>
<evidence type="ECO:0000256" key="6">
    <source>
        <dbReference type="ARBA" id="ARBA00022843"/>
    </source>
</evidence>
<evidence type="ECO:0000256" key="3">
    <source>
        <dbReference type="ARBA" id="ARBA00022490"/>
    </source>
</evidence>
<feature type="compositionally biased region" description="Low complexity" evidence="15">
    <location>
        <begin position="799"/>
        <end position="815"/>
    </location>
</feature>
<dbReference type="Proteomes" id="UP000245119">
    <property type="component" value="Linkage Group LG1"/>
</dbReference>
<reference evidence="18 19" key="1">
    <citation type="submission" date="2018-04" db="EMBL/GenBank/DDBJ databases">
        <title>The genome of golden apple snail Pomacea canaliculata provides insight into stress tolerance and invasive adaptation.</title>
        <authorList>
            <person name="Liu C."/>
            <person name="Liu B."/>
            <person name="Ren Y."/>
            <person name="Zhang Y."/>
            <person name="Wang H."/>
            <person name="Li S."/>
            <person name="Jiang F."/>
            <person name="Yin L."/>
            <person name="Zhang G."/>
            <person name="Qian W."/>
            <person name="Fan W."/>
        </authorList>
    </citation>
    <scope>NUCLEOTIDE SEQUENCE [LARGE SCALE GENOMIC DNA]</scope>
    <source>
        <strain evidence="18">SZHN2017</strain>
        <tissue evidence="18">Muscle</tissue>
    </source>
</reference>
<keyword evidence="16" id="KW-1133">Transmembrane helix</keyword>
<keyword evidence="6" id="KW-0832">Ubl conjugation</keyword>
<comment type="function">
    <text evidence="10">Key adapter protein that plays an essential role in JNK and NF-kappa-B activation and proinflammatory cytokines production in response to stimulation with TLRs and cytokines. Mechanistically, associates with the catalytic domain of MAP3K7/TAK1 to trigger MAP3K7/TAK1 autophosphorylation leading to its full activation. Similarly, associates with MAPK14 and triggers its autophosphorylation and subsequent activation. In turn, MAPK14 phosphorylates TAB1 and inhibits MAP3K7/TAK1 activation in a feedback control mechanism. Also plays a role in recruiting MAPK14 to the TAK1 complex for the phosphorylation of the TAB2 and TAB3 regulatory subunits.</text>
</comment>
<dbReference type="EMBL" id="PZQS01000001">
    <property type="protein sequence ID" value="PVD38189.1"/>
    <property type="molecule type" value="Genomic_DNA"/>
</dbReference>
<dbReference type="InterPro" id="IPR002347">
    <property type="entry name" value="SDR_fam"/>
</dbReference>
<evidence type="ECO:0000256" key="9">
    <source>
        <dbReference type="ARBA" id="ARBA00023180"/>
    </source>
</evidence>
<evidence type="ECO:0000256" key="11">
    <source>
        <dbReference type="ARBA" id="ARBA00062935"/>
    </source>
</evidence>
<comment type="subcellular location">
    <subcellularLocation>
        <location evidence="2">Cytoplasm</location>
        <location evidence="2">Cytosol</location>
    </subcellularLocation>
    <subcellularLocation>
        <location evidence="1">Endoplasmic reticulum membrane</location>
        <topology evidence="1">Peripheral membrane protein</topology>
        <orientation evidence="1">Cytoplasmic side</orientation>
    </subcellularLocation>
</comment>
<dbReference type="GO" id="GO:0016491">
    <property type="term" value="F:oxidoreductase activity"/>
    <property type="evidence" value="ECO:0007669"/>
    <property type="project" value="UniProtKB-KW"/>
</dbReference>
<comment type="caution">
    <text evidence="18">The sequence shown here is derived from an EMBL/GenBank/DDBJ whole genome shotgun (WGS) entry which is preliminary data.</text>
</comment>
<keyword evidence="19" id="KW-1185">Reference proteome</keyword>
<evidence type="ECO:0000259" key="17">
    <source>
        <dbReference type="PROSITE" id="PS51746"/>
    </source>
</evidence>
<dbReference type="CDD" id="cd00143">
    <property type="entry name" value="PP2Cc"/>
    <property type="match status" value="1"/>
</dbReference>
<name>A0A2T7PXQ4_POMCA</name>
<evidence type="ECO:0000256" key="2">
    <source>
        <dbReference type="ARBA" id="ARBA00004514"/>
    </source>
</evidence>
<dbReference type="SMART" id="SM00332">
    <property type="entry name" value="PP2Cc"/>
    <property type="match status" value="1"/>
</dbReference>
<dbReference type="GO" id="GO:1902533">
    <property type="term" value="P:positive regulation of intracellular signal transduction"/>
    <property type="evidence" value="ECO:0007669"/>
    <property type="project" value="UniProtKB-ARBA"/>
</dbReference>
<dbReference type="STRING" id="400727.A0A2T7PXQ4"/>
<evidence type="ECO:0000256" key="16">
    <source>
        <dbReference type="SAM" id="Phobius"/>
    </source>
</evidence>
<evidence type="ECO:0000256" key="15">
    <source>
        <dbReference type="SAM" id="MobiDB-lite"/>
    </source>
</evidence>
<evidence type="ECO:0000256" key="8">
    <source>
        <dbReference type="ARBA" id="ARBA00023136"/>
    </source>
</evidence>
<comment type="subunit">
    <text evidence="11">Interacts with XIAP and BIRC7. Interacts with TRAF6 and MAP3K7; during IL-1 signaling. Identified in the TRIKA2 complex composed of MAP3K7, TAB1 and TAB2. Interacts with TRAF6 and MAPK14; these interactions allow MAPK14 autophosphorylation. Interacts with STING1; interaction takes place following cGAMP activation and promotes TAB1 recruitment to the endoplasmic reticulum, triggering MAP3K7/TAK1 activation and STING1 phosphorylation.</text>
</comment>
<dbReference type="GO" id="GO:0008202">
    <property type="term" value="P:steroid metabolic process"/>
    <property type="evidence" value="ECO:0007669"/>
    <property type="project" value="TreeGrafter"/>
</dbReference>